<dbReference type="SUPFAM" id="SSF51735">
    <property type="entry name" value="NAD(P)-binding Rossmann-fold domains"/>
    <property type="match status" value="1"/>
</dbReference>
<comment type="function">
    <text evidence="5">Catalyzes the oxidation of erythronate-4-phosphate to 3-hydroxy-2-oxo-4-phosphonooxybutanoate.</text>
</comment>
<keyword evidence="3 5" id="KW-0520">NAD</keyword>
<dbReference type="PANTHER" id="PTHR42938:SF9">
    <property type="entry name" value="FORMATE DEHYDROGENASE 1"/>
    <property type="match status" value="1"/>
</dbReference>
<feature type="binding site" evidence="5">
    <location>
        <position position="45"/>
    </location>
    <ligand>
        <name>substrate</name>
    </ligand>
</feature>
<evidence type="ECO:0000313" key="10">
    <source>
        <dbReference type="Proteomes" id="UP000319732"/>
    </source>
</evidence>
<feature type="binding site" evidence="5">
    <location>
        <position position="226"/>
    </location>
    <ligand>
        <name>NAD(+)</name>
        <dbReference type="ChEBI" id="CHEBI:57540"/>
    </ligand>
</feature>
<evidence type="ECO:0000259" key="8">
    <source>
        <dbReference type="Pfam" id="PF11890"/>
    </source>
</evidence>
<dbReference type="GO" id="GO:0008615">
    <property type="term" value="P:pyridoxine biosynthetic process"/>
    <property type="evidence" value="ECO:0007669"/>
    <property type="project" value="UniProtKB-UniRule"/>
</dbReference>
<protein>
    <recommendedName>
        <fullName evidence="5">Erythronate-4-phosphate dehydrogenase</fullName>
        <ecNumber evidence="5">1.1.1.290</ecNumber>
    </recommendedName>
</protein>
<sequence length="373" mass="39762">MKIVADENIPRVQAFFSGLGEVTTRPGRALCQADVLDADILLVRSVTRVDRALLEGSRVGFVGSCTIGVDHLDLEYLRAAGITYANAPGCNANAVVEYVFSALSALGVDWGKKTVGIIGCGAVGGGLYRRLTALGVACRCYDPLLPATTNPALTDLDTVLQADIISMHTPLTRSGPYPSYHLLGARELARLKPGTLLINAGRGAALDNRALLERLVAGAELQVVLDVWEPEPALEPALLDRIALGTPHIAGYSMDGKVRGTEMVFEALCRYLGTVPPVPVAASDGVDRRLLIDTAAPALWQIGAAVLQAYDIREDDRRLRQVAAQPATLGQGFDALRRDYPVRREFKHFSVSGAGLQAPVRETLTALGFAVIG</sequence>
<dbReference type="CDD" id="cd12158">
    <property type="entry name" value="ErythrP_dh"/>
    <property type="match status" value="1"/>
</dbReference>
<dbReference type="Pfam" id="PF00389">
    <property type="entry name" value="2-Hacid_dh"/>
    <property type="match status" value="1"/>
</dbReference>
<dbReference type="GO" id="GO:0051287">
    <property type="term" value="F:NAD binding"/>
    <property type="evidence" value="ECO:0007669"/>
    <property type="project" value="InterPro"/>
</dbReference>
<dbReference type="GO" id="GO:0005829">
    <property type="term" value="C:cytosol"/>
    <property type="evidence" value="ECO:0007669"/>
    <property type="project" value="TreeGrafter"/>
</dbReference>
<feature type="binding site" evidence="5">
    <location>
        <position position="169"/>
    </location>
    <ligand>
        <name>NAD(+)</name>
        <dbReference type="ChEBI" id="CHEBI:57540"/>
    </ligand>
</feature>
<dbReference type="OrthoDB" id="9770208at2"/>
<dbReference type="InterPro" id="IPR020921">
    <property type="entry name" value="Erythronate-4-P_DHase"/>
</dbReference>
<dbReference type="InterPro" id="IPR006140">
    <property type="entry name" value="D-isomer_DH_NAD-bd"/>
</dbReference>
<dbReference type="EC" id="1.1.1.290" evidence="5"/>
<proteinExistence type="inferred from homology"/>
<evidence type="ECO:0000259" key="6">
    <source>
        <dbReference type="Pfam" id="PF00389"/>
    </source>
</evidence>
<feature type="binding site" evidence="5">
    <location>
        <position position="66"/>
    </location>
    <ligand>
        <name>substrate</name>
    </ligand>
</feature>
<dbReference type="SUPFAM" id="SSF52283">
    <property type="entry name" value="Formate/glycerate dehydrogenase catalytic domain-like"/>
    <property type="match status" value="1"/>
</dbReference>
<dbReference type="AlphaFoldDB" id="A0A545SS52"/>
<dbReference type="RefSeq" id="WP_142929696.1">
    <property type="nucleotide sequence ID" value="NZ_ML660109.1"/>
</dbReference>
<keyword evidence="10" id="KW-1185">Reference proteome</keyword>
<dbReference type="GO" id="GO:0046983">
    <property type="term" value="F:protein dimerization activity"/>
    <property type="evidence" value="ECO:0007669"/>
    <property type="project" value="InterPro"/>
</dbReference>
<evidence type="ECO:0000256" key="5">
    <source>
        <dbReference type="HAMAP-Rule" id="MF_01825"/>
    </source>
</evidence>
<organism evidence="9 10">
    <name type="scientific">Exilibacterium tricleocarpae</name>
    <dbReference type="NCBI Taxonomy" id="2591008"/>
    <lineage>
        <taxon>Bacteria</taxon>
        <taxon>Pseudomonadati</taxon>
        <taxon>Pseudomonadota</taxon>
        <taxon>Gammaproteobacteria</taxon>
        <taxon>Cellvibrionales</taxon>
        <taxon>Cellvibrionaceae</taxon>
        <taxon>Exilibacterium</taxon>
    </lineage>
</organism>
<feature type="binding site" evidence="5">
    <location>
        <position position="142"/>
    </location>
    <ligand>
        <name>NAD(+)</name>
        <dbReference type="ChEBI" id="CHEBI:57540"/>
    </ligand>
</feature>
<accession>A0A545SS52</accession>
<feature type="domain" description="Erythronate-4-phosphate dehydrogenase dimerisation" evidence="8">
    <location>
        <begin position="299"/>
        <end position="368"/>
    </location>
</feature>
<dbReference type="Pfam" id="PF02826">
    <property type="entry name" value="2-Hacid_dh_C"/>
    <property type="match status" value="1"/>
</dbReference>
<feature type="domain" description="D-isomer specific 2-hydroxyacid dehydrogenase catalytic" evidence="6">
    <location>
        <begin position="22"/>
        <end position="274"/>
    </location>
</feature>
<feature type="binding site" evidence="5">
    <location>
        <position position="252"/>
    </location>
    <ligand>
        <name>substrate</name>
    </ligand>
</feature>
<dbReference type="Gene3D" id="3.30.1370.170">
    <property type="match status" value="1"/>
</dbReference>
<dbReference type="Pfam" id="PF11890">
    <property type="entry name" value="DUF3410"/>
    <property type="match status" value="1"/>
</dbReference>
<dbReference type="Proteomes" id="UP000319732">
    <property type="component" value="Unassembled WGS sequence"/>
</dbReference>
<evidence type="ECO:0000259" key="7">
    <source>
        <dbReference type="Pfam" id="PF02826"/>
    </source>
</evidence>
<feature type="domain" description="D-isomer specific 2-hydroxyacid dehydrogenase NAD-binding" evidence="7">
    <location>
        <begin position="105"/>
        <end position="250"/>
    </location>
</feature>
<dbReference type="InterPro" id="IPR038251">
    <property type="entry name" value="PdxB_dimer_sf"/>
</dbReference>
<evidence type="ECO:0000256" key="4">
    <source>
        <dbReference type="ARBA" id="ARBA00023096"/>
    </source>
</evidence>
<dbReference type="InterPro" id="IPR024531">
    <property type="entry name" value="Erythronate-4-P_DHase_dimer"/>
</dbReference>
<keyword evidence="2 5" id="KW-0560">Oxidoreductase</keyword>
<dbReference type="GO" id="GO:0033711">
    <property type="term" value="F:4-phosphoerythronate dehydrogenase activity"/>
    <property type="evidence" value="ECO:0007669"/>
    <property type="project" value="UniProtKB-EC"/>
</dbReference>
<dbReference type="Gene3D" id="3.40.50.720">
    <property type="entry name" value="NAD(P)-binding Rossmann-like Domain"/>
    <property type="match status" value="2"/>
</dbReference>
<comment type="pathway">
    <text evidence="5">Cofactor biosynthesis; pyridoxine 5'-phosphate biosynthesis; pyridoxine 5'-phosphate from D-erythrose 4-phosphate: step 2/5.</text>
</comment>
<name>A0A545SS52_9GAMM</name>
<evidence type="ECO:0000256" key="3">
    <source>
        <dbReference type="ARBA" id="ARBA00023027"/>
    </source>
</evidence>
<keyword evidence="4 5" id="KW-0664">Pyridoxine biosynthesis</keyword>
<keyword evidence="1 5" id="KW-0963">Cytoplasm</keyword>
<dbReference type="EMBL" id="VHSG01000033">
    <property type="protein sequence ID" value="TQV67798.1"/>
    <property type="molecule type" value="Genomic_DNA"/>
</dbReference>
<evidence type="ECO:0000256" key="2">
    <source>
        <dbReference type="ARBA" id="ARBA00023002"/>
    </source>
</evidence>
<dbReference type="InterPro" id="IPR006139">
    <property type="entry name" value="D-isomer_2_OHA_DH_cat_dom"/>
</dbReference>
<comment type="subcellular location">
    <subcellularLocation>
        <location evidence="5">Cytoplasm</location>
    </subcellularLocation>
</comment>
<reference evidence="9 10" key="1">
    <citation type="submission" date="2019-06" db="EMBL/GenBank/DDBJ databases">
        <title>Whole genome sequence for Cellvibrionaceae sp. R142.</title>
        <authorList>
            <person name="Wang G."/>
        </authorList>
    </citation>
    <scope>NUCLEOTIDE SEQUENCE [LARGE SCALE GENOMIC DNA]</scope>
    <source>
        <strain evidence="9 10">R142</strain>
    </source>
</reference>
<dbReference type="PANTHER" id="PTHR42938">
    <property type="entry name" value="FORMATE DEHYDROGENASE 1"/>
    <property type="match status" value="1"/>
</dbReference>
<dbReference type="InterPro" id="IPR036291">
    <property type="entry name" value="NAD(P)-bd_dom_sf"/>
</dbReference>
<feature type="active site" description="Proton donor" evidence="5">
    <location>
        <position position="248"/>
    </location>
</feature>
<comment type="similarity">
    <text evidence="5">Belongs to the D-isomer specific 2-hydroxyacid dehydrogenase family. PdxB subfamily.</text>
</comment>
<dbReference type="HAMAP" id="MF_01825">
    <property type="entry name" value="PdxB"/>
    <property type="match status" value="1"/>
</dbReference>
<dbReference type="UniPathway" id="UPA00244">
    <property type="reaction ID" value="UER00310"/>
</dbReference>
<comment type="caution">
    <text evidence="5">Lacks conserved residue(s) required for the propagation of feature annotation.</text>
</comment>
<dbReference type="GO" id="GO:0036001">
    <property type="term" value="P:'de novo' pyridoxal 5'-phosphate biosynthetic process"/>
    <property type="evidence" value="ECO:0007669"/>
    <property type="project" value="TreeGrafter"/>
</dbReference>
<gene>
    <name evidence="5" type="primary">pdxB</name>
    <name evidence="9" type="ORF">FKG94_25040</name>
</gene>
<comment type="subunit">
    <text evidence="5">Homodimer.</text>
</comment>
<feature type="active site" evidence="5">
    <location>
        <position position="202"/>
    </location>
</feature>
<comment type="caution">
    <text evidence="9">The sequence shown here is derived from an EMBL/GenBank/DDBJ whole genome shotgun (WGS) entry which is preliminary data.</text>
</comment>
<evidence type="ECO:0000313" key="9">
    <source>
        <dbReference type="EMBL" id="TQV67798.1"/>
    </source>
</evidence>
<evidence type="ECO:0000256" key="1">
    <source>
        <dbReference type="ARBA" id="ARBA00022490"/>
    </source>
</evidence>
<feature type="binding site" evidence="5">
    <location>
        <position position="251"/>
    </location>
    <ligand>
        <name>NAD(+)</name>
        <dbReference type="ChEBI" id="CHEBI:57540"/>
    </ligand>
</feature>
<comment type="catalytic activity">
    <reaction evidence="5">
        <text>4-phospho-D-erythronate + NAD(+) = (R)-3-hydroxy-2-oxo-4-phosphooxybutanoate + NADH + H(+)</text>
        <dbReference type="Rhea" id="RHEA:18829"/>
        <dbReference type="ChEBI" id="CHEBI:15378"/>
        <dbReference type="ChEBI" id="CHEBI:57540"/>
        <dbReference type="ChEBI" id="CHEBI:57945"/>
        <dbReference type="ChEBI" id="CHEBI:58538"/>
        <dbReference type="ChEBI" id="CHEBI:58766"/>
        <dbReference type="EC" id="1.1.1.290"/>
    </reaction>
</comment>
<feature type="active site" evidence="5">
    <location>
        <position position="231"/>
    </location>
</feature>